<evidence type="ECO:0000313" key="2">
    <source>
        <dbReference type="Proteomes" id="UP000252357"/>
    </source>
</evidence>
<dbReference type="Proteomes" id="UP000252357">
    <property type="component" value="Unassembled WGS sequence"/>
</dbReference>
<reference evidence="1 2" key="1">
    <citation type="journal article" date="2018" name="Int. J. Syst. Evol. Microbiol.">
        <title>Parvibium lacunae gen. nov., sp. nov., a new member of the family Alcaligenaceae isolated from a freshwater pond.</title>
        <authorList>
            <person name="Chen W.M."/>
            <person name="Xie P.B."/>
            <person name="Hsu M.Y."/>
            <person name="Sheu S.Y."/>
        </authorList>
    </citation>
    <scope>NUCLEOTIDE SEQUENCE [LARGE SCALE GENOMIC DNA]</scope>
    <source>
        <strain evidence="1 2">KMB9</strain>
    </source>
</reference>
<protein>
    <submittedName>
        <fullName evidence="1">Uncharacterized protein</fullName>
    </submittedName>
</protein>
<proteinExistence type="predicted"/>
<evidence type="ECO:0000313" key="1">
    <source>
        <dbReference type="EMBL" id="RCS56716.1"/>
    </source>
</evidence>
<dbReference type="EMBL" id="QPGB01000005">
    <property type="protein sequence ID" value="RCS56716.1"/>
    <property type="molecule type" value="Genomic_DNA"/>
</dbReference>
<dbReference type="AlphaFoldDB" id="A0A368KZH6"/>
<accession>A0A368KZH6</accession>
<gene>
    <name evidence="1" type="ORF">DU000_10210</name>
</gene>
<keyword evidence="2" id="KW-1185">Reference proteome</keyword>
<sequence length="120" mass="12766">MTVTINQAYINALLADAVYVDLTSGMTVADLKSALAPRMTETQAKFIADNFTVVSAEDKPDAPFGSSFEGVVWRGNAGTEYAGQIYVSMRGSQQITDFLVDGDLATSGATYSQMTSNSAF</sequence>
<comment type="caution">
    <text evidence="1">The sequence shown here is derived from an EMBL/GenBank/DDBJ whole genome shotgun (WGS) entry which is preliminary data.</text>
</comment>
<name>A0A368KZH6_9BURK</name>
<dbReference type="RefSeq" id="WP_114403319.1">
    <property type="nucleotide sequence ID" value="NZ_QPGB01000005.1"/>
</dbReference>
<organism evidence="1 2">
    <name type="scientific">Parvibium lacunae</name>
    <dbReference type="NCBI Taxonomy" id="1888893"/>
    <lineage>
        <taxon>Bacteria</taxon>
        <taxon>Pseudomonadati</taxon>
        <taxon>Pseudomonadota</taxon>
        <taxon>Betaproteobacteria</taxon>
        <taxon>Burkholderiales</taxon>
        <taxon>Alcaligenaceae</taxon>
        <taxon>Parvibium</taxon>
    </lineage>
</organism>
<dbReference type="OrthoDB" id="9154545at2"/>